<dbReference type="STRING" id="686624.SAMN04488242_2299"/>
<dbReference type="PANTHER" id="PTHR22777:SF32">
    <property type="entry name" value="UPF0053 INNER MEMBRANE PROTEIN YFJD"/>
    <property type="match status" value="1"/>
</dbReference>
<name>A0A1G9LSC4_9ACTN</name>
<dbReference type="PROSITE" id="PS51846">
    <property type="entry name" value="CNNM"/>
    <property type="match status" value="1"/>
</dbReference>
<dbReference type="SMART" id="SM00116">
    <property type="entry name" value="CBS"/>
    <property type="match status" value="2"/>
</dbReference>
<evidence type="ECO:0000256" key="11">
    <source>
        <dbReference type="SAM" id="Phobius"/>
    </source>
</evidence>
<evidence type="ECO:0000256" key="3">
    <source>
        <dbReference type="ARBA" id="ARBA00022475"/>
    </source>
</evidence>
<keyword evidence="15" id="KW-1185">Reference proteome</keyword>
<keyword evidence="8 10" id="KW-0472">Membrane</keyword>
<dbReference type="PANTHER" id="PTHR22777">
    <property type="entry name" value="HEMOLYSIN-RELATED"/>
    <property type="match status" value="1"/>
</dbReference>
<dbReference type="CDD" id="cd04590">
    <property type="entry name" value="CBS_pair_CorC_HlyC_assoc"/>
    <property type="match status" value="1"/>
</dbReference>
<evidence type="ECO:0000256" key="5">
    <source>
        <dbReference type="ARBA" id="ARBA00022737"/>
    </source>
</evidence>
<dbReference type="Proteomes" id="UP000199475">
    <property type="component" value="Unassembled WGS sequence"/>
</dbReference>
<dbReference type="FunFam" id="3.10.580.10:FF:000002">
    <property type="entry name" value="Magnesium/cobalt efflux protein CorC"/>
    <property type="match status" value="1"/>
</dbReference>
<dbReference type="Pfam" id="PF01595">
    <property type="entry name" value="CNNM"/>
    <property type="match status" value="1"/>
</dbReference>
<comment type="subcellular location">
    <subcellularLocation>
        <location evidence="1">Cell membrane</location>
        <topology evidence="1">Multi-pass membrane protein</topology>
    </subcellularLocation>
</comment>
<dbReference type="InterPro" id="IPR046342">
    <property type="entry name" value="CBS_dom_sf"/>
</dbReference>
<evidence type="ECO:0000256" key="10">
    <source>
        <dbReference type="PROSITE-ProRule" id="PRU01193"/>
    </source>
</evidence>
<dbReference type="SMART" id="SM01091">
    <property type="entry name" value="CorC_HlyC"/>
    <property type="match status" value="1"/>
</dbReference>
<dbReference type="OrthoDB" id="110231at2"/>
<evidence type="ECO:0000256" key="1">
    <source>
        <dbReference type="ARBA" id="ARBA00004651"/>
    </source>
</evidence>
<keyword evidence="3" id="KW-1003">Cell membrane</keyword>
<dbReference type="EMBL" id="FNGP01000004">
    <property type="protein sequence ID" value="SDL64866.1"/>
    <property type="molecule type" value="Genomic_DNA"/>
</dbReference>
<evidence type="ECO:0000256" key="8">
    <source>
        <dbReference type="ARBA" id="ARBA00023136"/>
    </source>
</evidence>
<evidence type="ECO:0000256" key="6">
    <source>
        <dbReference type="ARBA" id="ARBA00022989"/>
    </source>
</evidence>
<dbReference type="SUPFAM" id="SSF54631">
    <property type="entry name" value="CBS-domain pair"/>
    <property type="match status" value="1"/>
</dbReference>
<evidence type="ECO:0000259" key="12">
    <source>
        <dbReference type="PROSITE" id="PS51371"/>
    </source>
</evidence>
<dbReference type="Gene3D" id="3.30.465.10">
    <property type="match status" value="1"/>
</dbReference>
<dbReference type="GO" id="GO:0050660">
    <property type="term" value="F:flavin adenine dinucleotide binding"/>
    <property type="evidence" value="ECO:0007669"/>
    <property type="project" value="InterPro"/>
</dbReference>
<evidence type="ECO:0000313" key="14">
    <source>
        <dbReference type="EMBL" id="SDL64866.1"/>
    </source>
</evidence>
<feature type="transmembrane region" description="Helical" evidence="11">
    <location>
        <begin position="12"/>
        <end position="32"/>
    </location>
</feature>
<dbReference type="InterPro" id="IPR005170">
    <property type="entry name" value="Transptr-assoc_dom"/>
</dbReference>
<dbReference type="Pfam" id="PF00571">
    <property type="entry name" value="CBS"/>
    <property type="match status" value="2"/>
</dbReference>
<reference evidence="14 15" key="1">
    <citation type="submission" date="2016-10" db="EMBL/GenBank/DDBJ databases">
        <authorList>
            <person name="de Groot N.N."/>
        </authorList>
    </citation>
    <scope>NUCLEOTIDE SEQUENCE [LARGE SCALE GENOMIC DNA]</scope>
    <source>
        <strain evidence="14 15">CGMCC 1.9159</strain>
    </source>
</reference>
<evidence type="ECO:0000259" key="13">
    <source>
        <dbReference type="PROSITE" id="PS51846"/>
    </source>
</evidence>
<keyword evidence="7 9" id="KW-0129">CBS domain</keyword>
<dbReference type="InterPro" id="IPR000644">
    <property type="entry name" value="CBS_dom"/>
</dbReference>
<dbReference type="SUPFAM" id="SSF56176">
    <property type="entry name" value="FAD-binding/transporter-associated domain-like"/>
    <property type="match status" value="1"/>
</dbReference>
<comment type="similarity">
    <text evidence="2">Belongs to the UPF0053 family.</text>
</comment>
<evidence type="ECO:0000256" key="4">
    <source>
        <dbReference type="ARBA" id="ARBA00022692"/>
    </source>
</evidence>
<feature type="transmembrane region" description="Helical" evidence="11">
    <location>
        <begin position="126"/>
        <end position="151"/>
    </location>
</feature>
<dbReference type="Pfam" id="PF03471">
    <property type="entry name" value="CorC_HlyC"/>
    <property type="match status" value="1"/>
</dbReference>
<feature type="domain" description="CNNM transmembrane" evidence="13">
    <location>
        <begin position="1"/>
        <end position="189"/>
    </location>
</feature>
<accession>A0A1G9LSC4</accession>
<proteinExistence type="inferred from homology"/>
<keyword evidence="6 10" id="KW-1133">Transmembrane helix</keyword>
<dbReference type="GO" id="GO:0005886">
    <property type="term" value="C:plasma membrane"/>
    <property type="evidence" value="ECO:0007669"/>
    <property type="project" value="UniProtKB-SubCell"/>
</dbReference>
<dbReference type="PROSITE" id="PS51371">
    <property type="entry name" value="CBS"/>
    <property type="match status" value="2"/>
</dbReference>
<feature type="transmembrane region" description="Helical" evidence="11">
    <location>
        <begin position="71"/>
        <end position="89"/>
    </location>
</feature>
<dbReference type="AlphaFoldDB" id="A0A1G9LSC4"/>
<keyword evidence="5" id="KW-0677">Repeat</keyword>
<evidence type="ECO:0000256" key="9">
    <source>
        <dbReference type="PROSITE-ProRule" id="PRU00703"/>
    </source>
</evidence>
<feature type="domain" description="CBS" evidence="12">
    <location>
        <begin position="276"/>
        <end position="333"/>
    </location>
</feature>
<gene>
    <name evidence="14" type="ORF">SAMN04488242_2299</name>
</gene>
<feature type="domain" description="CBS" evidence="12">
    <location>
        <begin position="208"/>
        <end position="268"/>
    </location>
</feature>
<feature type="transmembrane region" description="Helical" evidence="11">
    <location>
        <begin position="95"/>
        <end position="114"/>
    </location>
</feature>
<keyword evidence="4 10" id="KW-0812">Transmembrane</keyword>
<dbReference type="InterPro" id="IPR036318">
    <property type="entry name" value="FAD-bd_PCMH-like_sf"/>
</dbReference>
<dbReference type="InterPro" id="IPR016169">
    <property type="entry name" value="FAD-bd_PCMH_sub2"/>
</dbReference>
<organism evidence="14 15">
    <name type="scientific">Tessaracoccus oleiagri</name>
    <dbReference type="NCBI Taxonomy" id="686624"/>
    <lineage>
        <taxon>Bacteria</taxon>
        <taxon>Bacillati</taxon>
        <taxon>Actinomycetota</taxon>
        <taxon>Actinomycetes</taxon>
        <taxon>Propionibacteriales</taxon>
        <taxon>Propionibacteriaceae</taxon>
        <taxon>Tessaracoccus</taxon>
    </lineage>
</organism>
<dbReference type="InterPro" id="IPR044751">
    <property type="entry name" value="Ion_transp-like_CBS"/>
</dbReference>
<evidence type="ECO:0000313" key="15">
    <source>
        <dbReference type="Proteomes" id="UP000199475"/>
    </source>
</evidence>
<dbReference type="Gene3D" id="3.10.580.10">
    <property type="entry name" value="CBS-domain"/>
    <property type="match status" value="1"/>
</dbReference>
<evidence type="ECO:0000256" key="2">
    <source>
        <dbReference type="ARBA" id="ARBA00006337"/>
    </source>
</evidence>
<dbReference type="InterPro" id="IPR002550">
    <property type="entry name" value="CNNM"/>
</dbReference>
<protein>
    <submittedName>
        <fullName evidence="14">Hemolysin, contains CBS domains</fullName>
    </submittedName>
</protein>
<evidence type="ECO:0000256" key="7">
    <source>
        <dbReference type="ARBA" id="ARBA00023122"/>
    </source>
</evidence>
<sequence length="437" mass="48295">MVSQSEWIELGLALLCAVFASILAAIEMAAAVTTKGRAERLVEEEVPGSERMLLIAQDPAPTINSIMFARMALEITSITIVAMVAFTYFDTDWVRVLITVGVMLFISFILWGVAPRTLGRQHPVRVLQLFGPLTSVLTSVLSPVAQLMILIGNALTPGKGFADGPFTTEAELLDMVSAAEASALIEAGESRMIHSVFELGDTLVKEVMVPRTDMVFIKRDRTLRQLLSLALRSGFSRIPVVGEGLDDILGIVYLKDVTKRIYDYPDAERGETVEDIMRPATFCPDSKSAAELLKEMQRTRSHLVVVVDEFGGTSGLATIEDILEEIVGEIVDEYDTEVDRVEKIGNDHYRVSSRLPLDEVGELFGLKLDDEDVETVWGLMAKQLNLVPIPGSRTVYQGIEMIADRAVGRRHQIGTVLVRLLPEDELHEHDQEDVEDD</sequence>